<dbReference type="Proteomes" id="UP000320839">
    <property type="component" value="Chromosome"/>
</dbReference>
<evidence type="ECO:0000313" key="2">
    <source>
        <dbReference type="EMBL" id="QDV16932.1"/>
    </source>
</evidence>
<keyword evidence="1" id="KW-1133">Transmembrane helix</keyword>
<gene>
    <name evidence="2" type="ORF">Pan153_15660</name>
</gene>
<proteinExistence type="predicted"/>
<keyword evidence="1" id="KW-0812">Transmembrane</keyword>
<dbReference type="OrthoDB" id="251792at2"/>
<name>A0A518FKQ7_9PLAN</name>
<keyword evidence="1" id="KW-0472">Membrane</keyword>
<evidence type="ECO:0000313" key="3">
    <source>
        <dbReference type="Proteomes" id="UP000320839"/>
    </source>
</evidence>
<accession>A0A518FKQ7</accession>
<reference evidence="2 3" key="1">
    <citation type="submission" date="2019-02" db="EMBL/GenBank/DDBJ databases">
        <title>Deep-cultivation of Planctomycetes and their phenomic and genomic characterization uncovers novel biology.</title>
        <authorList>
            <person name="Wiegand S."/>
            <person name="Jogler M."/>
            <person name="Boedeker C."/>
            <person name="Pinto D."/>
            <person name="Vollmers J."/>
            <person name="Rivas-Marin E."/>
            <person name="Kohn T."/>
            <person name="Peeters S.H."/>
            <person name="Heuer A."/>
            <person name="Rast P."/>
            <person name="Oberbeckmann S."/>
            <person name="Bunk B."/>
            <person name="Jeske O."/>
            <person name="Meyerdierks A."/>
            <person name="Storesund J.E."/>
            <person name="Kallscheuer N."/>
            <person name="Luecker S."/>
            <person name="Lage O.M."/>
            <person name="Pohl T."/>
            <person name="Merkel B.J."/>
            <person name="Hornburger P."/>
            <person name="Mueller R.-W."/>
            <person name="Bruemmer F."/>
            <person name="Labrenz M."/>
            <person name="Spormann A.M."/>
            <person name="Op den Camp H."/>
            <person name="Overmann J."/>
            <person name="Amann R."/>
            <person name="Jetten M.S.M."/>
            <person name="Mascher T."/>
            <person name="Medema M.H."/>
            <person name="Devos D.P."/>
            <person name="Kaster A.-K."/>
            <person name="Ovreas L."/>
            <person name="Rohde M."/>
            <person name="Galperin M.Y."/>
            <person name="Jogler C."/>
        </authorList>
    </citation>
    <scope>NUCLEOTIDE SEQUENCE [LARGE SCALE GENOMIC DNA]</scope>
    <source>
        <strain evidence="2 3">Pan153</strain>
    </source>
</reference>
<dbReference type="AlphaFoldDB" id="A0A518FKQ7"/>
<dbReference type="RefSeq" id="WP_145454811.1">
    <property type="nucleotide sequence ID" value="NZ_CP036317.1"/>
</dbReference>
<feature type="transmembrane region" description="Helical" evidence="1">
    <location>
        <begin position="163"/>
        <end position="182"/>
    </location>
</feature>
<sequence>MITNLRLLCLHLTGKDYGCPYWMVYLSQIEALKKTVILENPKFCLKDGTKLCLPDFPKQEFQTLQEVFEEASQRFQEEELDPPVSQSKEHLCGNCLAIVANQTSHCEACGATFWTPFEIGIRSLILPAWGSFSIRPFSFALVEQVSYVVFGLGILLLEGKDNLVIAAVMFVLLNAMAAVGYYKLTAKGLYLKEVPAERQAVNDQFDGSLNPDAPTRFS</sequence>
<evidence type="ECO:0000256" key="1">
    <source>
        <dbReference type="SAM" id="Phobius"/>
    </source>
</evidence>
<feature type="transmembrane region" description="Helical" evidence="1">
    <location>
        <begin position="137"/>
        <end position="157"/>
    </location>
</feature>
<dbReference type="EMBL" id="CP036317">
    <property type="protein sequence ID" value="QDV16932.1"/>
    <property type="molecule type" value="Genomic_DNA"/>
</dbReference>
<protein>
    <submittedName>
        <fullName evidence="2">Uncharacterized protein</fullName>
    </submittedName>
</protein>
<organism evidence="2 3">
    <name type="scientific">Gimesia panareensis</name>
    <dbReference type="NCBI Taxonomy" id="2527978"/>
    <lineage>
        <taxon>Bacteria</taxon>
        <taxon>Pseudomonadati</taxon>
        <taxon>Planctomycetota</taxon>
        <taxon>Planctomycetia</taxon>
        <taxon>Planctomycetales</taxon>
        <taxon>Planctomycetaceae</taxon>
        <taxon>Gimesia</taxon>
    </lineage>
</organism>